<organism evidence="1 2">
    <name type="scientific">Anoxybacterium hadale</name>
    <dbReference type="NCBI Taxonomy" id="3408580"/>
    <lineage>
        <taxon>Bacteria</taxon>
        <taxon>Bacillati</taxon>
        <taxon>Bacillota</taxon>
        <taxon>Clostridia</taxon>
        <taxon>Peptostreptococcales</taxon>
        <taxon>Anaerovoracaceae</taxon>
        <taxon>Anoxybacterium</taxon>
    </lineage>
</organism>
<accession>A0ACD1A8C2</accession>
<sequence>MFRKMRLESNQTTEEEVIEMLNGATNGVLAVQGDEGYPYTVPLSFAYQDGKIYFHSTAETSHKIESISKNPKVSFCVVTQDQILPEAFNTLYRSVVLFGKARVLTEPADIARGIRPIVSKYSGEFMKEAGAYMKAEAGKFCVVEIEIEHMTGKAGS</sequence>
<dbReference type="EMBL" id="CP042469">
    <property type="protein sequence ID" value="QOX62673.1"/>
    <property type="molecule type" value="Genomic_DNA"/>
</dbReference>
<protein>
    <submittedName>
        <fullName evidence="1">Pyridoxamine 5'-phosphate oxidase family protein</fullName>
    </submittedName>
</protein>
<keyword evidence="2" id="KW-1185">Reference proteome</keyword>
<gene>
    <name evidence="1" type="ORF">FRZ06_04575</name>
</gene>
<evidence type="ECO:0000313" key="1">
    <source>
        <dbReference type="EMBL" id="QOX62673.1"/>
    </source>
</evidence>
<name>A0ACD1A8C2_9FIRM</name>
<evidence type="ECO:0000313" key="2">
    <source>
        <dbReference type="Proteomes" id="UP000594014"/>
    </source>
</evidence>
<dbReference type="Proteomes" id="UP000594014">
    <property type="component" value="Chromosome"/>
</dbReference>
<proteinExistence type="predicted"/>
<reference evidence="1" key="1">
    <citation type="submission" date="2019-08" db="EMBL/GenBank/DDBJ databases">
        <title>Genome sequence of Clostridiales bacterium MT110.</title>
        <authorList>
            <person name="Cao J."/>
        </authorList>
    </citation>
    <scope>NUCLEOTIDE SEQUENCE</scope>
    <source>
        <strain evidence="1">MT110</strain>
    </source>
</reference>